<evidence type="ECO:0000259" key="2">
    <source>
        <dbReference type="PROSITE" id="PS51387"/>
    </source>
</evidence>
<dbReference type="InterPro" id="IPR016167">
    <property type="entry name" value="FAD-bd_PCMH_sub1"/>
</dbReference>
<dbReference type="InterPro" id="IPR016171">
    <property type="entry name" value="Vanillyl_alc_oxidase_C-sub2"/>
</dbReference>
<dbReference type="InterPro" id="IPR036318">
    <property type="entry name" value="FAD-bd_PCMH-like_sf"/>
</dbReference>
<dbReference type="InterPro" id="IPR010031">
    <property type="entry name" value="FAD_lactone_oxidase-like"/>
</dbReference>
<dbReference type="Gene3D" id="3.30.43.10">
    <property type="entry name" value="Uridine Diphospho-n-acetylenolpyruvylglucosamine Reductase, domain 2"/>
    <property type="match status" value="1"/>
</dbReference>
<organism evidence="3 4">
    <name type="scientific">Streptomyces pathocidini</name>
    <dbReference type="NCBI Taxonomy" id="1650571"/>
    <lineage>
        <taxon>Bacteria</taxon>
        <taxon>Bacillati</taxon>
        <taxon>Actinomycetota</taxon>
        <taxon>Actinomycetes</taxon>
        <taxon>Kitasatosporales</taxon>
        <taxon>Streptomycetaceae</taxon>
        <taxon>Streptomyces</taxon>
    </lineage>
</organism>
<dbReference type="InterPro" id="IPR016169">
    <property type="entry name" value="FAD-bd_PCMH_sub2"/>
</dbReference>
<protein>
    <submittedName>
        <fullName evidence="3">FAD-binding protein</fullName>
    </submittedName>
</protein>
<dbReference type="PIRSF" id="PIRSF000136">
    <property type="entry name" value="LGO_GLO"/>
    <property type="match status" value="1"/>
</dbReference>
<dbReference type="EMBL" id="JBIRWE010000004">
    <property type="protein sequence ID" value="MFI1964768.1"/>
    <property type="molecule type" value="Genomic_DNA"/>
</dbReference>
<gene>
    <name evidence="3" type="ORF">ACH429_11705</name>
</gene>
<dbReference type="InterPro" id="IPR016166">
    <property type="entry name" value="FAD-bd_PCMH"/>
</dbReference>
<sequence>MATTPLTNWAGNVAFSAERLGIPESISELRAAVAGAGRVRVLGTGHSFSDIADTPDTLISLRHLPETFEVTGPGTVRVAAGITLADLAVQLHRSGLALHNLPSLPHISLAGACATATHGSGDGNGSLAGAVRSMEVVAADGSLTTVSRGDAAFDGAVVALGALGVVTHLELDVVPAFDVEQRVYEGLPWPVLTDRLDEVFAAAYSVSVFTDWRSRGGDSVALWVKHRVGDPAADLAWTGARPAEGPRHPIPAMPPENCTQQLGVPGPWHERLPHFRAEFTPSAGEELQSEFFVPRHEARNALLALDGLRARIAPVLQISELRSIAADPYWLSPHYQRPNIAFHFTWIPDADAVRPVVRRIEEALAPWDVRPHWGKVFTLPPAALAASYPRWSAFRRLMRDSDPLSTFQNPFLEGLFG</sequence>
<keyword evidence="4" id="KW-1185">Reference proteome</keyword>
<dbReference type="Proteomes" id="UP001611548">
    <property type="component" value="Unassembled WGS sequence"/>
</dbReference>
<keyword evidence="1" id="KW-0560">Oxidoreductase</keyword>
<accession>A0ABW7UVJ5</accession>
<dbReference type="PROSITE" id="PS51387">
    <property type="entry name" value="FAD_PCMH"/>
    <property type="match status" value="1"/>
</dbReference>
<dbReference type="Pfam" id="PF01565">
    <property type="entry name" value="FAD_binding_4"/>
    <property type="match status" value="1"/>
</dbReference>
<dbReference type="SUPFAM" id="SSF56176">
    <property type="entry name" value="FAD-binding/transporter-associated domain-like"/>
    <property type="match status" value="1"/>
</dbReference>
<dbReference type="PANTHER" id="PTHR43762:SF1">
    <property type="entry name" value="D-ARABINONO-1,4-LACTONE OXIDASE"/>
    <property type="match status" value="1"/>
</dbReference>
<dbReference type="RefSeq" id="WP_055472336.1">
    <property type="nucleotide sequence ID" value="NZ_JBIRWE010000004.1"/>
</dbReference>
<dbReference type="Gene3D" id="3.30.465.10">
    <property type="match status" value="1"/>
</dbReference>
<comment type="caution">
    <text evidence="3">The sequence shown here is derived from an EMBL/GenBank/DDBJ whole genome shotgun (WGS) entry which is preliminary data.</text>
</comment>
<dbReference type="PANTHER" id="PTHR43762">
    <property type="entry name" value="L-GULONOLACTONE OXIDASE"/>
    <property type="match status" value="1"/>
</dbReference>
<evidence type="ECO:0000313" key="3">
    <source>
        <dbReference type="EMBL" id="MFI1964768.1"/>
    </source>
</evidence>
<name>A0ABW7UVJ5_9ACTN</name>
<dbReference type="Gene3D" id="3.30.70.2520">
    <property type="match status" value="1"/>
</dbReference>
<evidence type="ECO:0000256" key="1">
    <source>
        <dbReference type="ARBA" id="ARBA00023002"/>
    </source>
</evidence>
<dbReference type="InterPro" id="IPR006094">
    <property type="entry name" value="Oxid_FAD_bind_N"/>
</dbReference>
<dbReference type="Pfam" id="PF04030">
    <property type="entry name" value="ALO"/>
    <property type="match status" value="1"/>
</dbReference>
<dbReference type="Gene3D" id="3.30.70.2530">
    <property type="match status" value="1"/>
</dbReference>
<dbReference type="Gene3D" id="1.10.45.10">
    <property type="entry name" value="Vanillyl-alcohol Oxidase, Chain A, domain 4"/>
    <property type="match status" value="1"/>
</dbReference>
<evidence type="ECO:0000313" key="4">
    <source>
        <dbReference type="Proteomes" id="UP001611548"/>
    </source>
</evidence>
<feature type="domain" description="FAD-binding PCMH-type" evidence="2">
    <location>
        <begin position="12"/>
        <end position="176"/>
    </location>
</feature>
<proteinExistence type="predicted"/>
<dbReference type="InterPro" id="IPR007173">
    <property type="entry name" value="ALO_C"/>
</dbReference>
<reference evidence="3 4" key="1">
    <citation type="submission" date="2024-10" db="EMBL/GenBank/DDBJ databases">
        <title>The Natural Products Discovery Center: Release of the First 8490 Sequenced Strains for Exploring Actinobacteria Biosynthetic Diversity.</title>
        <authorList>
            <person name="Kalkreuter E."/>
            <person name="Kautsar S.A."/>
            <person name="Yang D."/>
            <person name="Bader C.D."/>
            <person name="Teijaro C.N."/>
            <person name="Fluegel L."/>
            <person name="Davis C.M."/>
            <person name="Simpson J.R."/>
            <person name="Lauterbach L."/>
            <person name="Steele A.D."/>
            <person name="Gui C."/>
            <person name="Meng S."/>
            <person name="Li G."/>
            <person name="Viehrig K."/>
            <person name="Ye F."/>
            <person name="Su P."/>
            <person name="Kiefer A.F."/>
            <person name="Nichols A."/>
            <person name="Cepeda A.J."/>
            <person name="Yan W."/>
            <person name="Fan B."/>
            <person name="Jiang Y."/>
            <person name="Adhikari A."/>
            <person name="Zheng C.-J."/>
            <person name="Schuster L."/>
            <person name="Cowan T.M."/>
            <person name="Smanski M.J."/>
            <person name="Chevrette M.G."/>
            <person name="De Carvalho L.P.S."/>
            <person name="Shen B."/>
        </authorList>
    </citation>
    <scope>NUCLEOTIDE SEQUENCE [LARGE SCALE GENOMIC DNA]</scope>
    <source>
        <strain evidence="3 4">NPDC020327</strain>
    </source>
</reference>